<gene>
    <name evidence="8" type="primary">thiI</name>
    <name evidence="10" type="ORF">AKJ43_02635</name>
</gene>
<feature type="binding site" evidence="8">
    <location>
        <position position="261"/>
    </location>
    <ligand>
        <name>ATP</name>
        <dbReference type="ChEBI" id="CHEBI:30616"/>
    </ligand>
</feature>
<dbReference type="GO" id="GO:0052837">
    <property type="term" value="P:thiazole biosynthetic process"/>
    <property type="evidence" value="ECO:0007669"/>
    <property type="project" value="TreeGrafter"/>
</dbReference>
<dbReference type="InterPro" id="IPR004114">
    <property type="entry name" value="THUMP_dom"/>
</dbReference>
<dbReference type="Gene3D" id="3.30.2130.30">
    <property type="match status" value="1"/>
</dbReference>
<dbReference type="AlphaFoldDB" id="A0A133V6H2"/>
<dbReference type="GO" id="GO:0004810">
    <property type="term" value="F:CCA tRNA nucleotidyltransferase activity"/>
    <property type="evidence" value="ECO:0007669"/>
    <property type="project" value="InterPro"/>
</dbReference>
<feature type="domain" description="THUMP" evidence="9">
    <location>
        <begin position="57"/>
        <end position="161"/>
    </location>
</feature>
<sequence length="380" mass="42610">MKRTILVRYNEIALKSRSVRTSFEKILIQNIERTLRNSEYELSRTFGRIYVKTSDWRRAIKRLAKVPGIASVSPARRTDAVLSKILSLAVEEAEKSFSRKGTFAVRSRRAGKHDFTSQELNEDIGREILRANPDLKVDLDAPDQEIFVEVREKDAFVFTEVVEGIGGLPVGSQGKVLAILSDAIFSPAAILLMLKRGCPVQPIFLNVPSSNKERKKDLIINASGKLKNFYPEIELLAIPFRHILRKINKKIPKKSRYVVCKRLTLRLAEIVAERVGAKAIVVGGGEERKIGVTLGDLAIIEEAVQIPILRPLAGLEKKEIKQIAREIGIARSPSRVLAPCTDAHFTKALNLEEIKKVEESLSFEDLLKQSLEGIETVPFR</sequence>
<dbReference type="Proteomes" id="UP000070400">
    <property type="component" value="Unassembled WGS sequence"/>
</dbReference>
<accession>A0A133V6H2</accession>
<dbReference type="GO" id="GO:0009229">
    <property type="term" value="P:thiamine diphosphate biosynthetic process"/>
    <property type="evidence" value="ECO:0007669"/>
    <property type="project" value="UniProtKB-UniRule"/>
</dbReference>
<feature type="binding site" evidence="8">
    <location>
        <position position="283"/>
    </location>
    <ligand>
        <name>ATP</name>
        <dbReference type="ChEBI" id="CHEBI:30616"/>
    </ligand>
</feature>
<dbReference type="EMBL" id="LHXX01000028">
    <property type="protein sequence ID" value="KXB02033.1"/>
    <property type="molecule type" value="Genomic_DNA"/>
</dbReference>
<reference evidence="10 11" key="1">
    <citation type="journal article" date="2016" name="Sci. Rep.">
        <title>Metabolic traits of an uncultured archaeal lineage -MSBL1- from brine pools of the Red Sea.</title>
        <authorList>
            <person name="Mwirichia R."/>
            <person name="Alam I."/>
            <person name="Rashid M."/>
            <person name="Vinu M."/>
            <person name="Ba-Alawi W."/>
            <person name="Anthony Kamau A."/>
            <person name="Kamanda Ngugi D."/>
            <person name="Goker M."/>
            <person name="Klenk H.P."/>
            <person name="Bajic V."/>
            <person name="Stingl U."/>
        </authorList>
    </citation>
    <scope>NUCLEOTIDE SEQUENCE [LARGE SCALE GENOMIC DNA]</scope>
    <source>
        <strain evidence="10">SCGC-AAA261D19</strain>
    </source>
</reference>
<dbReference type="SMART" id="SM00981">
    <property type="entry name" value="THUMP"/>
    <property type="match status" value="1"/>
</dbReference>
<dbReference type="CDD" id="cd11716">
    <property type="entry name" value="THUMP_ThiI"/>
    <property type="match status" value="1"/>
</dbReference>
<dbReference type="Pfam" id="PF02926">
    <property type="entry name" value="THUMP"/>
    <property type="match status" value="1"/>
</dbReference>
<keyword evidence="5 8" id="KW-0067">ATP-binding</keyword>
<keyword evidence="6 8" id="KW-0694">RNA-binding</keyword>
<name>A0A133V6H2_9EURY</name>
<dbReference type="PANTHER" id="PTHR43209:SF1">
    <property type="entry name" value="TRNA SULFURTRANSFERASE"/>
    <property type="match status" value="1"/>
</dbReference>
<comment type="subcellular location">
    <subcellularLocation>
        <location evidence="8">Cytoplasm</location>
    </subcellularLocation>
</comment>
<comment type="similarity">
    <text evidence="8">Belongs to the ThiI family.</text>
</comment>
<dbReference type="InterPro" id="IPR003720">
    <property type="entry name" value="tRNA_STrfase"/>
</dbReference>
<dbReference type="InterPro" id="IPR054173">
    <property type="entry name" value="ThiI_fer"/>
</dbReference>
<evidence type="ECO:0000256" key="4">
    <source>
        <dbReference type="ARBA" id="ARBA00022741"/>
    </source>
</evidence>
<dbReference type="GO" id="GO:0140741">
    <property type="term" value="F:tRNA-uracil-4 sulfurtransferase activity"/>
    <property type="evidence" value="ECO:0007669"/>
    <property type="project" value="UniProtKB-EC"/>
</dbReference>
<evidence type="ECO:0000256" key="7">
    <source>
        <dbReference type="ARBA" id="ARBA00022977"/>
    </source>
</evidence>
<comment type="caution">
    <text evidence="10">The sequence shown here is derived from an EMBL/GenBank/DDBJ whole genome shotgun (WGS) entry which is preliminary data.</text>
</comment>
<keyword evidence="2 8" id="KW-0820">tRNA-binding</keyword>
<dbReference type="GO" id="GO:0000049">
    <property type="term" value="F:tRNA binding"/>
    <property type="evidence" value="ECO:0007669"/>
    <property type="project" value="UniProtKB-UniRule"/>
</dbReference>
<evidence type="ECO:0000259" key="9">
    <source>
        <dbReference type="PROSITE" id="PS51165"/>
    </source>
</evidence>
<keyword evidence="1 8" id="KW-0963">Cytoplasm</keyword>
<dbReference type="Gene3D" id="3.40.50.620">
    <property type="entry name" value="HUPs"/>
    <property type="match status" value="1"/>
</dbReference>
<comment type="pathway">
    <text evidence="8">Cofactor biosynthesis; thiamine diphosphate biosynthesis.</text>
</comment>
<evidence type="ECO:0000256" key="1">
    <source>
        <dbReference type="ARBA" id="ARBA00022490"/>
    </source>
</evidence>
<evidence type="ECO:0000256" key="8">
    <source>
        <dbReference type="HAMAP-Rule" id="MF_00021"/>
    </source>
</evidence>
<organism evidence="10 11">
    <name type="scientific">candidate division MSBL1 archaeon SCGC-AAA261D19</name>
    <dbReference type="NCBI Taxonomy" id="1698273"/>
    <lineage>
        <taxon>Archaea</taxon>
        <taxon>Methanobacteriati</taxon>
        <taxon>Methanobacteriota</taxon>
        <taxon>candidate division MSBL1</taxon>
    </lineage>
</organism>
<keyword evidence="7 8" id="KW-0784">Thiamine biosynthesis</keyword>
<evidence type="ECO:0000313" key="10">
    <source>
        <dbReference type="EMBL" id="KXB02033.1"/>
    </source>
</evidence>
<dbReference type="Pfam" id="PF22025">
    <property type="entry name" value="ThiI_fer"/>
    <property type="match status" value="1"/>
</dbReference>
<dbReference type="PANTHER" id="PTHR43209">
    <property type="entry name" value="TRNA SULFURTRANSFERASE"/>
    <property type="match status" value="1"/>
</dbReference>
<dbReference type="SUPFAM" id="SSF143437">
    <property type="entry name" value="THUMP domain-like"/>
    <property type="match status" value="1"/>
</dbReference>
<evidence type="ECO:0000313" key="11">
    <source>
        <dbReference type="Proteomes" id="UP000070400"/>
    </source>
</evidence>
<keyword evidence="11" id="KW-1185">Reference proteome</keyword>
<protein>
    <recommendedName>
        <fullName evidence="8">Probable tRNA sulfurtransferase</fullName>
        <ecNumber evidence="8">2.8.1.4</ecNumber>
    </recommendedName>
    <alternativeName>
        <fullName evidence="8">Sulfur carrier protein ThiS sulfurtransferase</fullName>
    </alternativeName>
    <alternativeName>
        <fullName evidence="8">Thiamine biosynthesis protein ThiI</fullName>
    </alternativeName>
    <alternativeName>
        <fullName evidence="8">tRNA 4-thiouridine synthase</fullName>
    </alternativeName>
</protein>
<dbReference type="GO" id="GO:0005829">
    <property type="term" value="C:cytosol"/>
    <property type="evidence" value="ECO:0007669"/>
    <property type="project" value="TreeGrafter"/>
</dbReference>
<dbReference type="GO" id="GO:0002937">
    <property type="term" value="P:tRNA 4-thiouridine biosynthesis"/>
    <property type="evidence" value="ECO:0007669"/>
    <property type="project" value="TreeGrafter"/>
</dbReference>
<dbReference type="UniPathway" id="UPA00060"/>
<comment type="catalytic activity">
    <reaction evidence="8">
        <text>[ThiS sulfur-carrier protein]-C-terminal Gly-Gly-AMP + S-sulfanyl-L-cysteinyl-[cysteine desulfurase] + AH2 = [ThiS sulfur-carrier protein]-C-terminal-Gly-aminoethanethioate + L-cysteinyl-[cysteine desulfurase] + A + AMP + 2 H(+)</text>
        <dbReference type="Rhea" id="RHEA:43340"/>
        <dbReference type="Rhea" id="RHEA-COMP:12157"/>
        <dbReference type="Rhea" id="RHEA-COMP:12158"/>
        <dbReference type="Rhea" id="RHEA-COMP:12910"/>
        <dbReference type="Rhea" id="RHEA-COMP:19908"/>
        <dbReference type="ChEBI" id="CHEBI:13193"/>
        <dbReference type="ChEBI" id="CHEBI:15378"/>
        <dbReference type="ChEBI" id="CHEBI:17499"/>
        <dbReference type="ChEBI" id="CHEBI:29950"/>
        <dbReference type="ChEBI" id="CHEBI:61963"/>
        <dbReference type="ChEBI" id="CHEBI:90618"/>
        <dbReference type="ChEBI" id="CHEBI:232372"/>
        <dbReference type="ChEBI" id="CHEBI:456215"/>
    </reaction>
</comment>
<comment type="catalytic activity">
    <reaction evidence="8">
        <text>[ThiI sulfur-carrier protein]-S-sulfanyl-L-cysteine + a uridine in tRNA + 2 reduced [2Fe-2S]-[ferredoxin] + ATP + H(+) = [ThiI sulfur-carrier protein]-L-cysteine + a 4-thiouridine in tRNA + 2 oxidized [2Fe-2S]-[ferredoxin] + AMP + diphosphate</text>
        <dbReference type="Rhea" id="RHEA:24176"/>
        <dbReference type="Rhea" id="RHEA-COMP:10000"/>
        <dbReference type="Rhea" id="RHEA-COMP:10001"/>
        <dbReference type="Rhea" id="RHEA-COMP:13337"/>
        <dbReference type="Rhea" id="RHEA-COMP:13338"/>
        <dbReference type="Rhea" id="RHEA-COMP:13339"/>
        <dbReference type="Rhea" id="RHEA-COMP:13340"/>
        <dbReference type="ChEBI" id="CHEBI:15378"/>
        <dbReference type="ChEBI" id="CHEBI:29950"/>
        <dbReference type="ChEBI" id="CHEBI:30616"/>
        <dbReference type="ChEBI" id="CHEBI:33019"/>
        <dbReference type="ChEBI" id="CHEBI:33737"/>
        <dbReference type="ChEBI" id="CHEBI:33738"/>
        <dbReference type="ChEBI" id="CHEBI:61963"/>
        <dbReference type="ChEBI" id="CHEBI:65315"/>
        <dbReference type="ChEBI" id="CHEBI:136798"/>
        <dbReference type="ChEBI" id="CHEBI:456215"/>
        <dbReference type="EC" id="2.8.1.4"/>
    </reaction>
</comment>
<dbReference type="PROSITE" id="PS51165">
    <property type="entry name" value="THUMP"/>
    <property type="match status" value="1"/>
</dbReference>
<dbReference type="GO" id="GO:0005524">
    <property type="term" value="F:ATP binding"/>
    <property type="evidence" value="ECO:0007669"/>
    <property type="project" value="UniProtKB-UniRule"/>
</dbReference>
<keyword evidence="3 8" id="KW-0808">Transferase</keyword>
<dbReference type="InterPro" id="IPR020536">
    <property type="entry name" value="ThiI_AANH"/>
</dbReference>
<comment type="caution">
    <text evidence="8">Lacks conserved residue(s) required for the propagation of feature annotation.</text>
</comment>
<dbReference type="GO" id="GO:0009228">
    <property type="term" value="P:thiamine biosynthetic process"/>
    <property type="evidence" value="ECO:0007669"/>
    <property type="project" value="UniProtKB-KW"/>
</dbReference>
<dbReference type="SUPFAM" id="SSF52402">
    <property type="entry name" value="Adenine nucleotide alpha hydrolases-like"/>
    <property type="match status" value="1"/>
</dbReference>
<evidence type="ECO:0000256" key="5">
    <source>
        <dbReference type="ARBA" id="ARBA00022840"/>
    </source>
</evidence>
<evidence type="ECO:0000256" key="2">
    <source>
        <dbReference type="ARBA" id="ARBA00022555"/>
    </source>
</evidence>
<dbReference type="InterPro" id="IPR049962">
    <property type="entry name" value="THUMP_ThiI"/>
</dbReference>
<dbReference type="EC" id="2.8.1.4" evidence="8"/>
<dbReference type="HAMAP" id="MF_00021">
    <property type="entry name" value="ThiI"/>
    <property type="match status" value="1"/>
</dbReference>
<dbReference type="InterPro" id="IPR050102">
    <property type="entry name" value="tRNA_sulfurtransferase_ThiI"/>
</dbReference>
<comment type="function">
    <text evidence="8">Catalyzes the ATP-dependent transfer of a sulfur to tRNA to produce 4-thiouridine in position 8 of tRNAs, which functions as a near-UV photosensor. Also catalyzes the transfer of sulfur to the sulfur carrier protein ThiS, forming ThiS-thiocarboxylate. This is a step in the synthesis of thiazole, in the thiamine biosynthesis pathway. The sulfur is donated as persulfide by IscS.</text>
</comment>
<evidence type="ECO:0000256" key="3">
    <source>
        <dbReference type="ARBA" id="ARBA00022679"/>
    </source>
</evidence>
<dbReference type="InterPro" id="IPR014729">
    <property type="entry name" value="Rossmann-like_a/b/a_fold"/>
</dbReference>
<keyword evidence="4 8" id="KW-0547">Nucleotide-binding</keyword>
<evidence type="ECO:0000256" key="6">
    <source>
        <dbReference type="ARBA" id="ARBA00022884"/>
    </source>
</evidence>
<dbReference type="Pfam" id="PF02568">
    <property type="entry name" value="ThiI"/>
    <property type="match status" value="1"/>
</dbReference>
<proteinExistence type="inferred from homology"/>